<name>A0A927FHD7_9BURK</name>
<dbReference type="InterPro" id="IPR012338">
    <property type="entry name" value="Beta-lactam/transpept-like"/>
</dbReference>
<dbReference type="Gene3D" id="3.40.710.10">
    <property type="entry name" value="DD-peptidase/beta-lactamase superfamily"/>
    <property type="match status" value="1"/>
</dbReference>
<sequence length="419" mass="45907">MRVVHSSLVVLLIGCLGLASAVAAPDEAALCKDQGYPVGTPRNWFFDECVRVGSFTHHAEIPGLMGGRANAMAPAAQPLALPQAAQEPAYRWGISHESGLTIDDYMNRQRVMALLVIKDGVIQVERYQYGRNAGHRFLSNSMAKTITAMAVGLALREGRIQSLDDRADRYAPTLAGTLYGETTVRHLLRMSSGAKFEERYDGKDDLARYGMAAYRGGAAEGARVITERLHAQGERFNYASAETDMLALVLQGATGETLSSYLQTRLWQPMGAETSGLWRAGANGLERASGNFNATARDYARLGVLLANDGTRPDRPDLGEILPREYVLEATDWKRHPSAFAPLRATPYYGYGYQVWTFPGQQRRFALLGVYGQAIFVDPAQKLVMVHLAANATAKAGQTSMGREMGALWYGLVTHQGRW</sequence>
<feature type="chain" id="PRO_5038139104" evidence="1">
    <location>
        <begin position="24"/>
        <end position="419"/>
    </location>
</feature>
<keyword evidence="4" id="KW-1185">Reference proteome</keyword>
<evidence type="ECO:0000313" key="3">
    <source>
        <dbReference type="EMBL" id="MBD8050098.1"/>
    </source>
</evidence>
<dbReference type="PROSITE" id="PS51257">
    <property type="entry name" value="PROKAR_LIPOPROTEIN"/>
    <property type="match status" value="1"/>
</dbReference>
<dbReference type="PANTHER" id="PTHR43283:SF14">
    <property type="entry name" value="BLL8153 PROTEIN"/>
    <property type="match status" value="1"/>
</dbReference>
<dbReference type="PANTHER" id="PTHR43283">
    <property type="entry name" value="BETA-LACTAMASE-RELATED"/>
    <property type="match status" value="1"/>
</dbReference>
<keyword evidence="1" id="KW-0732">Signal</keyword>
<dbReference type="SUPFAM" id="SSF56601">
    <property type="entry name" value="beta-lactamase/transpeptidase-like"/>
    <property type="match status" value="1"/>
</dbReference>
<dbReference type="EMBL" id="JACYFT010000001">
    <property type="protein sequence ID" value="MBD8050098.1"/>
    <property type="molecule type" value="Genomic_DNA"/>
</dbReference>
<dbReference type="Pfam" id="PF00144">
    <property type="entry name" value="Beta-lactamase"/>
    <property type="match status" value="1"/>
</dbReference>
<comment type="caution">
    <text evidence="3">The sequence shown here is derived from an EMBL/GenBank/DDBJ whole genome shotgun (WGS) entry which is preliminary data.</text>
</comment>
<evidence type="ECO:0000313" key="4">
    <source>
        <dbReference type="Proteomes" id="UP000647424"/>
    </source>
</evidence>
<dbReference type="InterPro" id="IPR050789">
    <property type="entry name" value="Diverse_Enzym_Activities"/>
</dbReference>
<dbReference type="RefSeq" id="WP_191818516.1">
    <property type="nucleotide sequence ID" value="NZ_JACYFT010000001.1"/>
</dbReference>
<reference evidence="3" key="1">
    <citation type="submission" date="2020-09" db="EMBL/GenBank/DDBJ databases">
        <title>Genome seq and assembly of Limnohabitants sp.</title>
        <authorList>
            <person name="Chhetri G."/>
        </authorList>
    </citation>
    <scope>NUCLEOTIDE SEQUENCE</scope>
    <source>
        <strain evidence="3">JUR4</strain>
    </source>
</reference>
<feature type="signal peptide" evidence="1">
    <location>
        <begin position="1"/>
        <end position="23"/>
    </location>
</feature>
<accession>A0A927FHD7</accession>
<organism evidence="3 4">
    <name type="scientific">Limnohabitans radicicola</name>
    <dbReference type="NCBI Taxonomy" id="2771427"/>
    <lineage>
        <taxon>Bacteria</taxon>
        <taxon>Pseudomonadati</taxon>
        <taxon>Pseudomonadota</taxon>
        <taxon>Betaproteobacteria</taxon>
        <taxon>Burkholderiales</taxon>
        <taxon>Comamonadaceae</taxon>
        <taxon>Limnohabitans</taxon>
    </lineage>
</organism>
<protein>
    <submittedName>
        <fullName evidence="3">Beta-lactamase family protein</fullName>
    </submittedName>
</protein>
<dbReference type="InterPro" id="IPR001466">
    <property type="entry name" value="Beta-lactam-related"/>
</dbReference>
<dbReference type="Proteomes" id="UP000647424">
    <property type="component" value="Unassembled WGS sequence"/>
</dbReference>
<evidence type="ECO:0000259" key="2">
    <source>
        <dbReference type="Pfam" id="PF00144"/>
    </source>
</evidence>
<proteinExistence type="predicted"/>
<evidence type="ECO:0000256" key="1">
    <source>
        <dbReference type="SAM" id="SignalP"/>
    </source>
</evidence>
<dbReference type="AlphaFoldDB" id="A0A927FHD7"/>
<gene>
    <name evidence="3" type="ORF">IC609_06050</name>
</gene>
<feature type="domain" description="Beta-lactamase-related" evidence="2">
    <location>
        <begin position="102"/>
        <end position="389"/>
    </location>
</feature>